<name>A0A255DK98_9MYCO</name>
<dbReference type="InterPro" id="IPR036465">
    <property type="entry name" value="vWFA_dom_sf"/>
</dbReference>
<feature type="compositionally biased region" description="Low complexity" evidence="1">
    <location>
        <begin position="240"/>
        <end position="252"/>
    </location>
</feature>
<feature type="compositionally biased region" description="Basic residues" evidence="1">
    <location>
        <begin position="263"/>
        <end position="277"/>
    </location>
</feature>
<feature type="domain" description="VWFA" evidence="2">
    <location>
        <begin position="54"/>
        <end position="233"/>
    </location>
</feature>
<evidence type="ECO:0000259" key="2">
    <source>
        <dbReference type="SMART" id="SM00327"/>
    </source>
</evidence>
<accession>A0A255DK98</accession>
<sequence length="289" mass="30236">MTTSILPAALVDPRLLAPRLLGAQNRHHPPGQTAPAGGSAVVSLGDPGTCPGGGAVVYIVLDESLSVASAGGNDPLGRRHAETATAIDHLAAACRCRRDRVALVPFDLGSPGHVPPQQLNQFGVRRLHHGLQRLSTTPGMSSSLLPALAHVEQLASTNRGSSVVVVFSDFLLTDRDPTTAIHQLASFPGAVHAVVLGAAPPSLLSDHPDIETTRLTPSSPDGSTALAVFNGLTHYRGPRNANQGSAAQAAGSLAPRKEDAHDRRQRNLMPRRSRHTHGMLTTTPTREAP</sequence>
<evidence type="ECO:0000313" key="3">
    <source>
        <dbReference type="EMBL" id="OYN77675.1"/>
    </source>
</evidence>
<keyword evidence="4" id="KW-1185">Reference proteome</keyword>
<organism evidence="3 4">
    <name type="scientific">Mycolicibacterium sphagni</name>
    <dbReference type="NCBI Taxonomy" id="1786"/>
    <lineage>
        <taxon>Bacteria</taxon>
        <taxon>Bacillati</taxon>
        <taxon>Actinomycetota</taxon>
        <taxon>Actinomycetes</taxon>
        <taxon>Mycobacteriales</taxon>
        <taxon>Mycobacteriaceae</taxon>
        <taxon>Mycolicibacterium</taxon>
    </lineage>
</organism>
<feature type="region of interest" description="Disordered" evidence="1">
    <location>
        <begin position="234"/>
        <end position="289"/>
    </location>
</feature>
<reference evidence="3 4" key="1">
    <citation type="submission" date="2017-07" db="EMBL/GenBank/DDBJ databases">
        <title>The new phylogeny of genus Mycobacterium.</title>
        <authorList>
            <person name="Tortoli E."/>
            <person name="Trovato A."/>
            <person name="Cirillo D.M."/>
        </authorList>
    </citation>
    <scope>NUCLEOTIDE SEQUENCE [LARGE SCALE GENOMIC DNA]</scope>
    <source>
        <strain evidence="3 4">ATCC 33027</strain>
    </source>
</reference>
<gene>
    <name evidence="3" type="ORF">CG716_17425</name>
</gene>
<evidence type="ECO:0000256" key="1">
    <source>
        <dbReference type="SAM" id="MobiDB-lite"/>
    </source>
</evidence>
<comment type="caution">
    <text evidence="3">The sequence shown here is derived from an EMBL/GenBank/DDBJ whole genome shotgun (WGS) entry which is preliminary data.</text>
</comment>
<dbReference type="CDD" id="cd00198">
    <property type="entry name" value="vWFA"/>
    <property type="match status" value="1"/>
</dbReference>
<dbReference type="RefSeq" id="WP_094481841.1">
    <property type="nucleotide sequence ID" value="NZ_NOZR01000015.1"/>
</dbReference>
<dbReference type="InterPro" id="IPR002035">
    <property type="entry name" value="VWF_A"/>
</dbReference>
<dbReference type="SUPFAM" id="SSF53300">
    <property type="entry name" value="vWA-like"/>
    <property type="match status" value="1"/>
</dbReference>
<feature type="compositionally biased region" description="Polar residues" evidence="1">
    <location>
        <begin position="279"/>
        <end position="289"/>
    </location>
</feature>
<dbReference type="Proteomes" id="UP000216063">
    <property type="component" value="Unassembled WGS sequence"/>
</dbReference>
<dbReference type="EMBL" id="NOZR01000015">
    <property type="protein sequence ID" value="OYN77675.1"/>
    <property type="molecule type" value="Genomic_DNA"/>
</dbReference>
<evidence type="ECO:0000313" key="4">
    <source>
        <dbReference type="Proteomes" id="UP000216063"/>
    </source>
</evidence>
<dbReference type="SMART" id="SM00327">
    <property type="entry name" value="VWA"/>
    <property type="match status" value="1"/>
</dbReference>
<proteinExistence type="predicted"/>
<dbReference type="OrthoDB" id="4728166at2"/>
<dbReference type="Gene3D" id="3.40.50.410">
    <property type="entry name" value="von Willebrand factor, type A domain"/>
    <property type="match status" value="1"/>
</dbReference>
<dbReference type="AlphaFoldDB" id="A0A255DK98"/>
<protein>
    <recommendedName>
        <fullName evidence="2">VWFA domain-containing protein</fullName>
    </recommendedName>
</protein>